<sequence>MSRSEGSVFLKREHFRITQGRPLSKATRGPSCEIICRVGHDKELTAERSENVRLREGYFPTNVLNEYFWGSNHTDFVRVSKAKSTPTTANSMAAIFDDGSVRFFL</sequence>
<keyword evidence="2" id="KW-1185">Reference proteome</keyword>
<evidence type="ECO:0000313" key="2">
    <source>
        <dbReference type="Proteomes" id="UP001054945"/>
    </source>
</evidence>
<comment type="caution">
    <text evidence="1">The sequence shown here is derived from an EMBL/GenBank/DDBJ whole genome shotgun (WGS) entry which is preliminary data.</text>
</comment>
<name>A0AAV4RBX2_CAEEX</name>
<dbReference type="Proteomes" id="UP001054945">
    <property type="component" value="Unassembled WGS sequence"/>
</dbReference>
<dbReference type="AlphaFoldDB" id="A0AAV4RBX2"/>
<organism evidence="1 2">
    <name type="scientific">Caerostris extrusa</name>
    <name type="common">Bark spider</name>
    <name type="synonym">Caerostris bankana</name>
    <dbReference type="NCBI Taxonomy" id="172846"/>
    <lineage>
        <taxon>Eukaryota</taxon>
        <taxon>Metazoa</taxon>
        <taxon>Ecdysozoa</taxon>
        <taxon>Arthropoda</taxon>
        <taxon>Chelicerata</taxon>
        <taxon>Arachnida</taxon>
        <taxon>Araneae</taxon>
        <taxon>Araneomorphae</taxon>
        <taxon>Entelegynae</taxon>
        <taxon>Araneoidea</taxon>
        <taxon>Araneidae</taxon>
        <taxon>Caerostris</taxon>
    </lineage>
</organism>
<protein>
    <submittedName>
        <fullName evidence="1">Uncharacterized protein</fullName>
    </submittedName>
</protein>
<evidence type="ECO:0000313" key="1">
    <source>
        <dbReference type="EMBL" id="GIY17607.1"/>
    </source>
</evidence>
<proteinExistence type="predicted"/>
<gene>
    <name evidence="1" type="ORF">CEXT_778261</name>
</gene>
<reference evidence="1 2" key="1">
    <citation type="submission" date="2021-06" db="EMBL/GenBank/DDBJ databases">
        <title>Caerostris extrusa draft genome.</title>
        <authorList>
            <person name="Kono N."/>
            <person name="Arakawa K."/>
        </authorList>
    </citation>
    <scope>NUCLEOTIDE SEQUENCE [LARGE SCALE GENOMIC DNA]</scope>
</reference>
<accession>A0AAV4RBX2</accession>
<dbReference type="EMBL" id="BPLR01007526">
    <property type="protein sequence ID" value="GIY17607.1"/>
    <property type="molecule type" value="Genomic_DNA"/>
</dbReference>